<keyword evidence="2" id="KW-1185">Reference proteome</keyword>
<dbReference type="PANTHER" id="PTHR12558">
    <property type="entry name" value="CELL DIVISION CYCLE 16,23,27"/>
    <property type="match status" value="1"/>
</dbReference>
<name>A0A4Z0V6N1_9BACT</name>
<dbReference type="Gene3D" id="1.25.40.10">
    <property type="entry name" value="Tetratricopeptide repeat domain"/>
    <property type="match status" value="1"/>
</dbReference>
<accession>A0A4Z0V6N1</accession>
<dbReference type="RefSeq" id="WP_135471473.1">
    <property type="nucleotide sequence ID" value="NZ_CASJDB010000005.1"/>
</dbReference>
<dbReference type="GeneID" id="82149562"/>
<dbReference type="Proteomes" id="UP000297635">
    <property type="component" value="Unassembled WGS sequence"/>
</dbReference>
<protein>
    <submittedName>
        <fullName evidence="1">Tetratricopeptide repeat protein</fullName>
    </submittedName>
</protein>
<dbReference type="PANTHER" id="PTHR12558:SF13">
    <property type="entry name" value="CELL DIVISION CYCLE PROTEIN 27 HOMOLOG"/>
    <property type="match status" value="1"/>
</dbReference>
<reference evidence="1 2" key="1">
    <citation type="submission" date="2019-02" db="EMBL/GenBank/DDBJ databases">
        <title>Isolation and identification of novel species under the genus Muribaculum.</title>
        <authorList>
            <person name="Miyake S."/>
            <person name="Ding Y."/>
            <person name="Low A."/>
            <person name="Soh M."/>
            <person name="Seedorf H."/>
        </authorList>
    </citation>
    <scope>NUCLEOTIDE SEQUENCE [LARGE SCALE GENOMIC DNA]</scope>
    <source>
        <strain evidence="1 2">TLL-A3</strain>
    </source>
</reference>
<evidence type="ECO:0000313" key="2">
    <source>
        <dbReference type="Proteomes" id="UP000297635"/>
    </source>
</evidence>
<proteinExistence type="predicted"/>
<dbReference type="SMART" id="SM00028">
    <property type="entry name" value="TPR"/>
    <property type="match status" value="5"/>
</dbReference>
<sequence length="731" mass="82575">MNDNIKMFEDIEGLLSGGRLTAAFSVLDNAIIAYPALRQFVGELERLRQGYGYMSGYALQGLPDPGLAESYAGIVEGVRTLVEAMARQMRLKDAPTLYFNTLRYELATPGDSVATLVDEYRNVSQKISLAALAENPAQAARQFSVQAEQLEKRVFNRVWTMYPLGGADEASLRDAIADKSLPGYFKSLIISAVLMGLMEQADERRMLLLMDAYASDDADVSVRALCALLVGIWLYRNRHMSARMRNRLAALKEMPGWVRDVRMATMQYVRSRDTERITRKFNEEVIPEMMKLRPEIEKLKDKPLDTEAMEENPEWAEILEKSGVADRLKELQELQEDGGDVMMATFSKLKTFSFFNDISNWFLPFHQSHTQIASDDIPEIATLISIMGNAPMFCDNDKYSVALSLSQIPPAQRDMMLRQIRMQTQQMDAVRMAAMDSGHVPQREELAANYVRNLYRFFKLFRRKGEFTDPFSSGLNIPAIPSLEQEFEDPDTLMVIAEFYFKRGYYSDALEVFRRLTAMSSPSASISQKMGYCEQSVGDISAALRHYEEAEMLDSSSRWTLRRLAWCHRMLGNWDKALDCYRRLAEDKPDDVSLALNIGLSLVKLHRYDEALQYLFKAEFYGSGSEKATRALAWCTLLGGDYERCVKYTATLLAGTTPRPNDYINAGHLSLLTGHPGEAVDHYVDAIKAMEGNVDSFLRRLADDKVTISAFGGVDPQLMAIVVDTSIAKSK</sequence>
<comment type="caution">
    <text evidence="1">The sequence shown here is derived from an EMBL/GenBank/DDBJ whole genome shotgun (WGS) entry which is preliminary data.</text>
</comment>
<dbReference type="SUPFAM" id="SSF48452">
    <property type="entry name" value="TPR-like"/>
    <property type="match status" value="1"/>
</dbReference>
<dbReference type="Pfam" id="PF14559">
    <property type="entry name" value="TPR_19"/>
    <property type="match status" value="1"/>
</dbReference>
<gene>
    <name evidence="1" type="ORF">EZ315_07135</name>
</gene>
<dbReference type="InterPro" id="IPR011990">
    <property type="entry name" value="TPR-like_helical_dom_sf"/>
</dbReference>
<organism evidence="1 2">
    <name type="scientific">Duncaniella freteri</name>
    <dbReference type="NCBI Taxonomy" id="2530391"/>
    <lineage>
        <taxon>Bacteria</taxon>
        <taxon>Pseudomonadati</taxon>
        <taxon>Bacteroidota</taxon>
        <taxon>Bacteroidia</taxon>
        <taxon>Bacteroidales</taxon>
        <taxon>Muribaculaceae</taxon>
        <taxon>Duncaniella</taxon>
    </lineage>
</organism>
<evidence type="ECO:0000313" key="1">
    <source>
        <dbReference type="EMBL" id="TGG40461.1"/>
    </source>
</evidence>
<dbReference type="InterPro" id="IPR019734">
    <property type="entry name" value="TPR_rpt"/>
</dbReference>
<dbReference type="EMBL" id="SJSA01000001">
    <property type="protein sequence ID" value="TGG40461.1"/>
    <property type="molecule type" value="Genomic_DNA"/>
</dbReference>
<dbReference type="AlphaFoldDB" id="A0A4Z0V6N1"/>